<dbReference type="SUPFAM" id="SSF56784">
    <property type="entry name" value="HAD-like"/>
    <property type="match status" value="1"/>
</dbReference>
<evidence type="ECO:0000256" key="2">
    <source>
        <dbReference type="ARBA" id="ARBA00022912"/>
    </source>
</evidence>
<proteinExistence type="inferred from homology"/>
<dbReference type="PROSITE" id="PS50969">
    <property type="entry name" value="FCP1"/>
    <property type="match status" value="1"/>
</dbReference>
<evidence type="ECO:0000256" key="4">
    <source>
        <dbReference type="ARBA" id="ARBA00038355"/>
    </source>
</evidence>
<evidence type="ECO:0000256" key="1">
    <source>
        <dbReference type="ARBA" id="ARBA00022801"/>
    </source>
</evidence>
<keyword evidence="2" id="KW-0904">Protein phosphatase</keyword>
<evidence type="ECO:0000259" key="5">
    <source>
        <dbReference type="PROSITE" id="PS50969"/>
    </source>
</evidence>
<dbReference type="PANTHER" id="PTHR12210">
    <property type="entry name" value="DULLARD PROTEIN PHOSPHATASE"/>
    <property type="match status" value="1"/>
</dbReference>
<dbReference type="CDD" id="cd07521">
    <property type="entry name" value="HAD_FCP1-like"/>
    <property type="match status" value="1"/>
</dbReference>
<gene>
    <name evidence="7" type="primary">LOC100813300</name>
    <name evidence="6" type="ORF">GLYMA_06G314700</name>
</gene>
<name>A0A0R0JNJ6_SOYBN</name>
<dbReference type="EMBL" id="CM000839">
    <property type="protein sequence ID" value="KRH56278.1"/>
    <property type="molecule type" value="Genomic_DNA"/>
</dbReference>
<dbReference type="InterPro" id="IPR050365">
    <property type="entry name" value="TIM50"/>
</dbReference>
<dbReference type="Gramene" id="KRH56278">
    <property type="protein sequence ID" value="KRH56278"/>
    <property type="gene ID" value="GLYMA_06G314700"/>
</dbReference>
<reference evidence="7" key="2">
    <citation type="submission" date="2018-02" db="UniProtKB">
        <authorList>
            <consortium name="EnsemblPlants"/>
        </authorList>
    </citation>
    <scope>IDENTIFICATION</scope>
    <source>
        <strain evidence="7">Williams 82</strain>
    </source>
</reference>
<feature type="domain" description="FCP1 homology" evidence="5">
    <location>
        <begin position="343"/>
        <end position="501"/>
    </location>
</feature>
<comment type="similarity">
    <text evidence="4">Belongs to the CTDSPL2 family.</text>
</comment>
<reference evidence="6" key="3">
    <citation type="submission" date="2018-07" db="EMBL/GenBank/DDBJ databases">
        <title>WGS assembly of Glycine max.</title>
        <authorList>
            <person name="Schmutz J."/>
            <person name="Cannon S."/>
            <person name="Schlueter J."/>
            <person name="Ma J."/>
            <person name="Mitros T."/>
            <person name="Nelson W."/>
            <person name="Hyten D."/>
            <person name="Song Q."/>
            <person name="Thelen J."/>
            <person name="Cheng J."/>
            <person name="Xu D."/>
            <person name="Hellsten U."/>
            <person name="May G."/>
            <person name="Yu Y."/>
            <person name="Sakurai T."/>
            <person name="Umezawa T."/>
            <person name="Bhattacharyya M."/>
            <person name="Sandhu D."/>
            <person name="Valliyodan B."/>
            <person name="Lindquist E."/>
            <person name="Peto M."/>
            <person name="Grant D."/>
            <person name="Shu S."/>
            <person name="Goodstein D."/>
            <person name="Barry K."/>
            <person name="Futrell-Griggs M."/>
            <person name="Abernathy B."/>
            <person name="Du J."/>
            <person name="Tian Z."/>
            <person name="Zhu L."/>
            <person name="Gill N."/>
            <person name="Joshi T."/>
            <person name="Libault M."/>
            <person name="Sethuraman A."/>
            <person name="Zhang X."/>
            <person name="Shinozaki K."/>
            <person name="Nguyen H."/>
            <person name="Wing R."/>
            <person name="Cregan P."/>
            <person name="Specht J."/>
            <person name="Grimwood J."/>
            <person name="Rokhsar D."/>
            <person name="Stacey G."/>
            <person name="Shoemaker R."/>
            <person name="Jackson S."/>
        </authorList>
    </citation>
    <scope>NUCLEOTIDE SEQUENCE</scope>
    <source>
        <tissue evidence="6">Callus</tissue>
    </source>
</reference>
<dbReference type="GO" id="GO:0004721">
    <property type="term" value="F:phosphoprotein phosphatase activity"/>
    <property type="evidence" value="ECO:0007669"/>
    <property type="project" value="UniProtKB-KW"/>
</dbReference>
<dbReference type="InterPro" id="IPR023214">
    <property type="entry name" value="HAD_sf"/>
</dbReference>
<dbReference type="ExpressionAtlas" id="A0A0R0JNJ6">
    <property type="expression patterns" value="baseline and differential"/>
</dbReference>
<dbReference type="OMA" id="RATHEME"/>
<dbReference type="GO" id="GO:0005634">
    <property type="term" value="C:nucleus"/>
    <property type="evidence" value="ECO:0007669"/>
    <property type="project" value="UniProtKB-ARBA"/>
</dbReference>
<dbReference type="AlphaFoldDB" id="A0A0R0JNJ6"/>
<protein>
    <recommendedName>
        <fullName evidence="5">FCP1 homology domain-containing protein</fullName>
    </recommendedName>
</protein>
<accession>A0A0R0JNJ6</accession>
<dbReference type="EnsemblPlants" id="KRH56278">
    <property type="protein sequence ID" value="KRH56278"/>
    <property type="gene ID" value="GLYMA_06G314700"/>
</dbReference>
<dbReference type="NCBIfam" id="TIGR02251">
    <property type="entry name" value="HIF-SF_euk"/>
    <property type="match status" value="1"/>
</dbReference>
<keyword evidence="1" id="KW-0378">Hydrolase</keyword>
<evidence type="ECO:0000256" key="3">
    <source>
        <dbReference type="ARBA" id="ARBA00037324"/>
    </source>
</evidence>
<dbReference type="InterPro" id="IPR004274">
    <property type="entry name" value="FCP1_dom"/>
</dbReference>
<dbReference type="Pfam" id="PF03031">
    <property type="entry name" value="NIF"/>
    <property type="match status" value="1"/>
</dbReference>
<evidence type="ECO:0000313" key="7">
    <source>
        <dbReference type="EnsemblPlants" id="KRH56278"/>
    </source>
</evidence>
<dbReference type="SMART" id="SM00577">
    <property type="entry name" value="CPDc"/>
    <property type="match status" value="1"/>
</dbReference>
<dbReference type="InterPro" id="IPR036412">
    <property type="entry name" value="HAD-like_sf"/>
</dbReference>
<dbReference type="InterPro" id="IPR011948">
    <property type="entry name" value="Dullard_phosphatase"/>
</dbReference>
<dbReference type="SMR" id="A0A0R0JNJ6"/>
<dbReference type="FunFam" id="3.40.50.1000:FF:000015">
    <property type="entry name" value="CTD small phosphatase-like protein 2"/>
    <property type="match status" value="1"/>
</dbReference>
<dbReference type="Gene3D" id="3.40.50.1000">
    <property type="entry name" value="HAD superfamily/HAD-like"/>
    <property type="match status" value="1"/>
</dbReference>
<comment type="function">
    <text evidence="3">Probable phosphatase.</text>
</comment>
<organism evidence="6">
    <name type="scientific">Glycine max</name>
    <name type="common">Soybean</name>
    <name type="synonym">Glycine hispida</name>
    <dbReference type="NCBI Taxonomy" id="3847"/>
    <lineage>
        <taxon>Eukaryota</taxon>
        <taxon>Viridiplantae</taxon>
        <taxon>Streptophyta</taxon>
        <taxon>Embryophyta</taxon>
        <taxon>Tracheophyta</taxon>
        <taxon>Spermatophyta</taxon>
        <taxon>Magnoliopsida</taxon>
        <taxon>eudicotyledons</taxon>
        <taxon>Gunneridae</taxon>
        <taxon>Pentapetalae</taxon>
        <taxon>rosids</taxon>
        <taxon>fabids</taxon>
        <taxon>Fabales</taxon>
        <taxon>Fabaceae</taxon>
        <taxon>Papilionoideae</taxon>
        <taxon>50 kb inversion clade</taxon>
        <taxon>NPAAA clade</taxon>
        <taxon>indigoferoid/millettioid clade</taxon>
        <taxon>Phaseoleae</taxon>
        <taxon>Glycine</taxon>
        <taxon>Glycine subgen. Soja</taxon>
    </lineage>
</organism>
<evidence type="ECO:0000313" key="6">
    <source>
        <dbReference type="EMBL" id="KRH56278.1"/>
    </source>
</evidence>
<feature type="non-terminal residue" evidence="6">
    <location>
        <position position="1"/>
    </location>
</feature>
<evidence type="ECO:0000313" key="8">
    <source>
        <dbReference type="Proteomes" id="UP000008827"/>
    </source>
</evidence>
<dbReference type="Proteomes" id="UP000008827">
    <property type="component" value="Chromosome 6"/>
</dbReference>
<keyword evidence="8" id="KW-1185">Reference proteome</keyword>
<reference evidence="6 7" key="1">
    <citation type="journal article" date="2010" name="Nature">
        <title>Genome sequence of the palaeopolyploid soybean.</title>
        <authorList>
            <person name="Schmutz J."/>
            <person name="Cannon S.B."/>
            <person name="Schlueter J."/>
            <person name="Ma J."/>
            <person name="Mitros T."/>
            <person name="Nelson W."/>
            <person name="Hyten D.L."/>
            <person name="Song Q."/>
            <person name="Thelen J.J."/>
            <person name="Cheng J."/>
            <person name="Xu D."/>
            <person name="Hellsten U."/>
            <person name="May G.D."/>
            <person name="Yu Y."/>
            <person name="Sakurai T."/>
            <person name="Umezawa T."/>
            <person name="Bhattacharyya M.K."/>
            <person name="Sandhu D."/>
            <person name="Valliyodan B."/>
            <person name="Lindquist E."/>
            <person name="Peto M."/>
            <person name="Grant D."/>
            <person name="Shu S."/>
            <person name="Goodstein D."/>
            <person name="Barry K."/>
            <person name="Futrell-Griggs M."/>
            <person name="Abernathy B."/>
            <person name="Du J."/>
            <person name="Tian Z."/>
            <person name="Zhu L."/>
            <person name="Gill N."/>
            <person name="Joshi T."/>
            <person name="Libault M."/>
            <person name="Sethuraman A."/>
            <person name="Zhang X.-C."/>
            <person name="Shinozaki K."/>
            <person name="Nguyen H.T."/>
            <person name="Wing R.A."/>
            <person name="Cregan P."/>
            <person name="Specht J."/>
            <person name="Grimwood J."/>
            <person name="Rokhsar D."/>
            <person name="Stacey G."/>
            <person name="Shoemaker R.C."/>
            <person name="Jackson S.A."/>
        </authorList>
    </citation>
    <scope>NUCLEOTIDE SEQUENCE</scope>
    <source>
        <strain evidence="7">cv. Williams 82</strain>
        <tissue evidence="6">Callus</tissue>
    </source>
</reference>
<sequence length="519" mass="58662">FSHTNNDIPPLTPFRFSDSLLCVLERESKREERERERERLCFGSPDSVPAAKMKAKTITTCKKDGNYPHVSQKSNKISKSTAVRATNEMASLAISSLTSQNDFCKNEEYSMDLDNKGDMGQTDISFNGCTDSMGQTEISFSGCTDSVVARDSLSSFLSSDSEAISPYNGPNYDQCQQFETVISEQFTWEPQLDVDDNFFSSFQMCDLDSSAYETGFPIIDELSSFDNSQSCYNLSDLLFPGINFTNDGTEENMEYPTLEETIGAADFTFGGSSEGFQQMFDSSWVNHLMCHQAIAFTEELTVSSSEISSDRVDYWDQETFIKGVLDLADDANSLPALLIDETSKRKKVTLALDLDETLIHSSMEQCDGADFTFKMITDRERTVYVRKRPFLQEFLAKVSEMFEIIIFTASKRMYAETLLDVLDPDKKFFSRRVCRESCTWKDRCCVKDLTVLGIDLAKVCIIDNTPEVFRFQVNNGIPIKSWYDDPTDSALMSLLPFLEKLVDVEDVRPLIAEKFGART</sequence>